<protein>
    <submittedName>
        <fullName evidence="1">Uncharacterized protein</fullName>
    </submittedName>
</protein>
<accession>A0A0P6CS76</accession>
<evidence type="ECO:0000313" key="2">
    <source>
        <dbReference type="Proteomes" id="UP000076858"/>
    </source>
</evidence>
<dbReference type="EMBL" id="LRGB01000500">
    <property type="protein sequence ID" value="KZS18920.1"/>
    <property type="molecule type" value="Genomic_DNA"/>
</dbReference>
<dbReference type="AlphaFoldDB" id="A0A0P6CS76"/>
<dbReference type="Proteomes" id="UP000076858">
    <property type="component" value="Unassembled WGS sequence"/>
</dbReference>
<reference evidence="1 2" key="1">
    <citation type="submission" date="2016-03" db="EMBL/GenBank/DDBJ databases">
        <title>EvidentialGene: Evidence-directed Construction of Genes on Genomes.</title>
        <authorList>
            <person name="Gilbert D.G."/>
            <person name="Choi J.-H."/>
            <person name="Mockaitis K."/>
            <person name="Colbourne J."/>
            <person name="Pfrender M."/>
        </authorList>
    </citation>
    <scope>NUCLEOTIDE SEQUENCE [LARGE SCALE GENOMIC DNA]</scope>
    <source>
        <strain evidence="1 2">Xinb3</strain>
        <tissue evidence="1">Complete organism</tissue>
    </source>
</reference>
<comment type="caution">
    <text evidence="1">The sequence shown here is derived from an EMBL/GenBank/DDBJ whole genome shotgun (WGS) entry which is preliminary data.</text>
</comment>
<gene>
    <name evidence="1" type="ORF">APZ42_014804</name>
</gene>
<evidence type="ECO:0000313" key="1">
    <source>
        <dbReference type="EMBL" id="KZS18920.1"/>
    </source>
</evidence>
<proteinExistence type="predicted"/>
<keyword evidence="2" id="KW-1185">Reference proteome</keyword>
<organism evidence="1 2">
    <name type="scientific">Daphnia magna</name>
    <dbReference type="NCBI Taxonomy" id="35525"/>
    <lineage>
        <taxon>Eukaryota</taxon>
        <taxon>Metazoa</taxon>
        <taxon>Ecdysozoa</taxon>
        <taxon>Arthropoda</taxon>
        <taxon>Crustacea</taxon>
        <taxon>Branchiopoda</taxon>
        <taxon>Diplostraca</taxon>
        <taxon>Cladocera</taxon>
        <taxon>Anomopoda</taxon>
        <taxon>Daphniidae</taxon>
        <taxon>Daphnia</taxon>
    </lineage>
</organism>
<sequence length="61" mass="7018">MTLAESGIGLDTGLEFWIIGIWNHAGFRGPEFWRENNKSRLDAYASYLKSSDGYKMGFKKR</sequence>
<name>A0A0P6CS76_9CRUS</name>